<proteinExistence type="predicted"/>
<gene>
    <name evidence="3" type="ORF">WCD58_16965</name>
</gene>
<evidence type="ECO:0000256" key="1">
    <source>
        <dbReference type="SAM" id="Coils"/>
    </source>
</evidence>
<accession>A0ABU8M6A2</accession>
<protein>
    <recommendedName>
        <fullName evidence="5">PE family protein</fullName>
    </recommendedName>
</protein>
<name>A0ABU8M6A2_9PSEU</name>
<sequence>MTEPLPPPLQADSPITLPDGGVVPRYRPPAVGGGMFTVDLDQAPQAIRELEEAARELVEIRREAEELGRVTPPTQDLVTRDANDQLRASAVGGNGSFTQALDSGIMQVNGMIAALQKALADYRGADEQNEAALRAQ</sequence>
<dbReference type="Proteomes" id="UP001369736">
    <property type="component" value="Unassembled WGS sequence"/>
</dbReference>
<comment type="caution">
    <text evidence="3">The sequence shown here is derived from an EMBL/GenBank/DDBJ whole genome shotgun (WGS) entry which is preliminary data.</text>
</comment>
<evidence type="ECO:0000313" key="3">
    <source>
        <dbReference type="EMBL" id="MEJ2862865.1"/>
    </source>
</evidence>
<dbReference type="EMBL" id="JBBEGM010000006">
    <property type="protein sequence ID" value="MEJ2862865.1"/>
    <property type="molecule type" value="Genomic_DNA"/>
</dbReference>
<reference evidence="3 4" key="1">
    <citation type="submission" date="2024-03" db="EMBL/GenBank/DDBJ databases">
        <title>Actinomycetospora sp. OC33-EN07, a novel actinomycete isolated from wild orchid (Aerides multiflora).</title>
        <authorList>
            <person name="Suriyachadkun C."/>
        </authorList>
    </citation>
    <scope>NUCLEOTIDE SEQUENCE [LARGE SCALE GENOMIC DNA]</scope>
    <source>
        <strain evidence="3 4">OC33-EN07</strain>
    </source>
</reference>
<keyword evidence="4" id="KW-1185">Reference proteome</keyword>
<dbReference type="RefSeq" id="WP_337704233.1">
    <property type="nucleotide sequence ID" value="NZ_JBBEGM010000006.1"/>
</dbReference>
<feature type="region of interest" description="Disordered" evidence="2">
    <location>
        <begin position="1"/>
        <end position="22"/>
    </location>
</feature>
<keyword evidence="1" id="KW-0175">Coiled coil</keyword>
<evidence type="ECO:0008006" key="5">
    <source>
        <dbReference type="Google" id="ProtNLM"/>
    </source>
</evidence>
<organism evidence="3 4">
    <name type="scientific">Actinomycetospora flava</name>
    <dbReference type="NCBI Taxonomy" id="3129232"/>
    <lineage>
        <taxon>Bacteria</taxon>
        <taxon>Bacillati</taxon>
        <taxon>Actinomycetota</taxon>
        <taxon>Actinomycetes</taxon>
        <taxon>Pseudonocardiales</taxon>
        <taxon>Pseudonocardiaceae</taxon>
        <taxon>Actinomycetospora</taxon>
    </lineage>
</organism>
<evidence type="ECO:0000313" key="4">
    <source>
        <dbReference type="Proteomes" id="UP001369736"/>
    </source>
</evidence>
<evidence type="ECO:0000256" key="2">
    <source>
        <dbReference type="SAM" id="MobiDB-lite"/>
    </source>
</evidence>
<feature type="coiled-coil region" evidence="1">
    <location>
        <begin position="43"/>
        <end position="70"/>
    </location>
</feature>